<feature type="region of interest" description="Disordered" evidence="1">
    <location>
        <begin position="1"/>
        <end position="26"/>
    </location>
</feature>
<organism evidence="2 3">
    <name type="scientific">Hordeum vulgare subsp. vulgare</name>
    <name type="common">Domesticated barley</name>
    <dbReference type="NCBI Taxonomy" id="112509"/>
    <lineage>
        <taxon>Eukaryota</taxon>
        <taxon>Viridiplantae</taxon>
        <taxon>Streptophyta</taxon>
        <taxon>Embryophyta</taxon>
        <taxon>Tracheophyta</taxon>
        <taxon>Spermatophyta</taxon>
        <taxon>Magnoliopsida</taxon>
        <taxon>Liliopsida</taxon>
        <taxon>Poales</taxon>
        <taxon>Poaceae</taxon>
        <taxon>BOP clade</taxon>
        <taxon>Pooideae</taxon>
        <taxon>Triticodae</taxon>
        <taxon>Triticeae</taxon>
        <taxon>Hordeinae</taxon>
        <taxon>Hordeum</taxon>
    </lineage>
</organism>
<reference evidence="2" key="2">
    <citation type="submission" date="2020-10" db="EMBL/GenBank/DDBJ databases">
        <authorList>
            <person name="Scholz U."/>
            <person name="Mascher M."/>
            <person name="Fiebig A."/>
        </authorList>
    </citation>
    <scope>NUCLEOTIDE SEQUENCE [LARGE SCALE GENOMIC DNA]</scope>
    <source>
        <strain evidence="2">cv. Morex</strain>
    </source>
</reference>
<protein>
    <submittedName>
        <fullName evidence="2">Uncharacterized protein</fullName>
    </submittedName>
</protein>
<dbReference type="Gramene" id="HORVU.MOREX.r2.2HG0170930.1">
    <property type="protein sequence ID" value="HORVU.MOREX.r2.2HG0170930.1"/>
    <property type="gene ID" value="HORVU.MOREX.r2.2HG0170930"/>
</dbReference>
<dbReference type="AlphaFoldDB" id="A0A8I6WU63"/>
<reference evidence="3" key="1">
    <citation type="journal article" date="2012" name="Nature">
        <title>A physical, genetic and functional sequence assembly of the barley genome.</title>
        <authorList>
            <consortium name="The International Barley Genome Sequencing Consortium"/>
            <person name="Mayer K.F."/>
            <person name="Waugh R."/>
            <person name="Brown J.W."/>
            <person name="Schulman A."/>
            <person name="Langridge P."/>
            <person name="Platzer M."/>
            <person name="Fincher G.B."/>
            <person name="Muehlbauer G.J."/>
            <person name="Sato K."/>
            <person name="Close T.J."/>
            <person name="Wise R.P."/>
            <person name="Stein N."/>
        </authorList>
    </citation>
    <scope>NUCLEOTIDE SEQUENCE [LARGE SCALE GENOMIC DNA]</scope>
    <source>
        <strain evidence="3">cv. Morex</strain>
    </source>
</reference>
<dbReference type="EnsemblPlants" id="HORVU.MOREX.r3.2HG0205450.1">
    <property type="protein sequence ID" value="HORVU.MOREX.r3.2HG0205450.1"/>
    <property type="gene ID" value="HORVU.MOREX.r3.2HG0205450"/>
</dbReference>
<evidence type="ECO:0000256" key="1">
    <source>
        <dbReference type="SAM" id="MobiDB-lite"/>
    </source>
</evidence>
<gene>
    <name evidence="2" type="primary">LOC123428171</name>
</gene>
<proteinExistence type="predicted"/>
<name>A0A8I6WU63_HORVV</name>
<dbReference type="Gramene" id="HORVU.MOREX.r3.2HG0205450.1">
    <property type="protein sequence ID" value="HORVU.MOREX.r3.2HG0205450.1"/>
    <property type="gene ID" value="HORVU.MOREX.r3.2HG0205450"/>
</dbReference>
<evidence type="ECO:0000313" key="2">
    <source>
        <dbReference type="EnsemblPlants" id="HORVU.MOREX.r3.2HG0205450.1"/>
    </source>
</evidence>
<dbReference type="RefSeq" id="XP_044968285.1">
    <property type="nucleotide sequence ID" value="XM_045112350.1"/>
</dbReference>
<reference evidence="2" key="3">
    <citation type="submission" date="2022-01" db="UniProtKB">
        <authorList>
            <consortium name="EnsemblPlants"/>
        </authorList>
    </citation>
    <scope>IDENTIFICATION</scope>
    <source>
        <strain evidence="2">subsp. vulgare</strain>
    </source>
</reference>
<dbReference type="GeneID" id="123428171"/>
<feature type="compositionally biased region" description="Low complexity" evidence="1">
    <location>
        <begin position="7"/>
        <end position="18"/>
    </location>
</feature>
<sequence>MSGCPCSASTSTSSSPLSLLPPPSSVPATPRCIRVAFSSSCDGGARAIAAASTRRRRRGRRREIRRSTLLVRDAAPCSCRGVARSGRQCRPDALHDRGDERTTGMVREGNRDFLQVLMV</sequence>
<dbReference type="Proteomes" id="UP000011116">
    <property type="component" value="Chromosome 2H"/>
</dbReference>
<keyword evidence="3" id="KW-1185">Reference proteome</keyword>
<evidence type="ECO:0000313" key="3">
    <source>
        <dbReference type="Proteomes" id="UP000011116"/>
    </source>
</evidence>
<dbReference type="KEGG" id="hvg:123428171"/>
<accession>A0A8I6WU63</accession>